<dbReference type="NCBIfam" id="TIGR00254">
    <property type="entry name" value="GGDEF"/>
    <property type="match status" value="1"/>
</dbReference>
<dbReference type="InterPro" id="IPR043128">
    <property type="entry name" value="Rev_trsase/Diguanyl_cyclase"/>
</dbReference>
<dbReference type="InterPro" id="IPR000160">
    <property type="entry name" value="GGDEF_dom"/>
</dbReference>
<evidence type="ECO:0000259" key="3">
    <source>
        <dbReference type="PROSITE" id="PS50887"/>
    </source>
</evidence>
<dbReference type="SMART" id="SM00267">
    <property type="entry name" value="GGDEF"/>
    <property type="match status" value="1"/>
</dbReference>
<dbReference type="Gene3D" id="3.30.70.270">
    <property type="match status" value="1"/>
</dbReference>
<dbReference type="GO" id="GO:0005886">
    <property type="term" value="C:plasma membrane"/>
    <property type="evidence" value="ECO:0007669"/>
    <property type="project" value="TreeGrafter"/>
</dbReference>
<dbReference type="InterPro" id="IPR029787">
    <property type="entry name" value="Nucleotide_cyclase"/>
</dbReference>
<protein>
    <recommendedName>
        <fullName evidence="1">diguanylate cyclase</fullName>
        <ecNumber evidence="1">2.7.7.65</ecNumber>
    </recommendedName>
</protein>
<dbReference type="SUPFAM" id="SSF55073">
    <property type="entry name" value="Nucleotide cyclase"/>
    <property type="match status" value="1"/>
</dbReference>
<dbReference type="Pfam" id="PF00990">
    <property type="entry name" value="GGDEF"/>
    <property type="match status" value="1"/>
</dbReference>
<evidence type="ECO:0000313" key="5">
    <source>
        <dbReference type="Proteomes" id="UP000249229"/>
    </source>
</evidence>
<dbReference type="GO" id="GO:0043709">
    <property type="term" value="P:cell adhesion involved in single-species biofilm formation"/>
    <property type="evidence" value="ECO:0007669"/>
    <property type="project" value="TreeGrafter"/>
</dbReference>
<accession>A0A2W5P7P4</accession>
<keyword evidence="2" id="KW-0175">Coiled coil</keyword>
<evidence type="ECO:0000256" key="1">
    <source>
        <dbReference type="ARBA" id="ARBA00012528"/>
    </source>
</evidence>
<comment type="caution">
    <text evidence="4">The sequence shown here is derived from an EMBL/GenBank/DDBJ whole genome shotgun (WGS) entry which is preliminary data.</text>
</comment>
<name>A0A2W5P7P4_9SPHN</name>
<dbReference type="InterPro" id="IPR050469">
    <property type="entry name" value="Diguanylate_Cyclase"/>
</dbReference>
<dbReference type="PANTHER" id="PTHR45138">
    <property type="entry name" value="REGULATORY COMPONENTS OF SENSORY TRANSDUCTION SYSTEM"/>
    <property type="match status" value="1"/>
</dbReference>
<evidence type="ECO:0000256" key="2">
    <source>
        <dbReference type="SAM" id="Coils"/>
    </source>
</evidence>
<dbReference type="CDD" id="cd01949">
    <property type="entry name" value="GGDEF"/>
    <property type="match status" value="1"/>
</dbReference>
<proteinExistence type="predicted"/>
<dbReference type="AlphaFoldDB" id="A0A2W5P7P4"/>
<dbReference type="EC" id="2.7.7.65" evidence="1"/>
<dbReference type="GO" id="GO:1902201">
    <property type="term" value="P:negative regulation of bacterial-type flagellum-dependent cell motility"/>
    <property type="evidence" value="ECO:0007669"/>
    <property type="project" value="TreeGrafter"/>
</dbReference>
<sequence>MRARLTMPLSSIPAASRRRRMLGWFAGDGGGEPVADTRPAVNLADTRAMVQRRLFNDIGELMFAHALTPSPRTYSVLHSYLSGDDVRTSAAVASELRDGVRLTDAAVMRIATNASAAELQPDALARIADALETRIAECLSAAGESRSSAETFGTALNEEAEKLEHDPHAALQRIVALTHEAVEATQLVEAQLQRTREEANRLRTDLQRARRAAEQDHLTSLPNRRCFESRLRAVTSAADGANAVVALCDIDDFKQINDRFGHPAGDRVLKFVATFLRGQLGRKVVVARYGGEEFACLFEHHTLAEARLMLDRARDRLTERSLVHQESGETIGHISFSAGVTAIGAADGVEALGRADLALYAAKNGGKNRVVCAGPI</sequence>
<feature type="coiled-coil region" evidence="2">
    <location>
        <begin position="185"/>
        <end position="216"/>
    </location>
</feature>
<dbReference type="PANTHER" id="PTHR45138:SF24">
    <property type="entry name" value="DIGUANYLATE CYCLASE DGCC-RELATED"/>
    <property type="match status" value="1"/>
</dbReference>
<dbReference type="Proteomes" id="UP000249229">
    <property type="component" value="Unassembled WGS sequence"/>
</dbReference>
<dbReference type="EMBL" id="QFQI01000012">
    <property type="protein sequence ID" value="PZQ58895.1"/>
    <property type="molecule type" value="Genomic_DNA"/>
</dbReference>
<feature type="domain" description="GGDEF" evidence="3">
    <location>
        <begin position="241"/>
        <end position="375"/>
    </location>
</feature>
<dbReference type="PROSITE" id="PS50887">
    <property type="entry name" value="GGDEF"/>
    <property type="match status" value="1"/>
</dbReference>
<reference evidence="4 5" key="1">
    <citation type="submission" date="2017-08" db="EMBL/GenBank/DDBJ databases">
        <title>Infants hospitalized years apart are colonized by the same room-sourced microbial strains.</title>
        <authorList>
            <person name="Brooks B."/>
            <person name="Olm M.R."/>
            <person name="Firek B.A."/>
            <person name="Baker R."/>
            <person name="Thomas B.C."/>
            <person name="Morowitz M.J."/>
            <person name="Banfield J.F."/>
        </authorList>
    </citation>
    <scope>NUCLEOTIDE SEQUENCE [LARGE SCALE GENOMIC DNA]</scope>
    <source>
        <strain evidence="4">S2_005_001_R1_22</strain>
    </source>
</reference>
<dbReference type="GO" id="GO:0052621">
    <property type="term" value="F:diguanylate cyclase activity"/>
    <property type="evidence" value="ECO:0007669"/>
    <property type="project" value="UniProtKB-EC"/>
</dbReference>
<organism evidence="4 5">
    <name type="scientific">Sphingomonas taxi</name>
    <dbReference type="NCBI Taxonomy" id="1549858"/>
    <lineage>
        <taxon>Bacteria</taxon>
        <taxon>Pseudomonadati</taxon>
        <taxon>Pseudomonadota</taxon>
        <taxon>Alphaproteobacteria</taxon>
        <taxon>Sphingomonadales</taxon>
        <taxon>Sphingomonadaceae</taxon>
        <taxon>Sphingomonas</taxon>
    </lineage>
</organism>
<dbReference type="FunFam" id="3.30.70.270:FF:000001">
    <property type="entry name" value="Diguanylate cyclase domain protein"/>
    <property type="match status" value="1"/>
</dbReference>
<gene>
    <name evidence="4" type="ORF">DI544_12860</name>
</gene>
<evidence type="ECO:0000313" key="4">
    <source>
        <dbReference type="EMBL" id="PZQ58895.1"/>
    </source>
</evidence>